<protein>
    <submittedName>
        <fullName evidence="1">Uncharacterized protein</fullName>
    </submittedName>
</protein>
<dbReference type="RefSeq" id="WP_256029479.1">
    <property type="nucleotide sequence ID" value="NZ_JAHLKM010000008.1"/>
</dbReference>
<proteinExistence type="predicted"/>
<dbReference type="Proteomes" id="UP001139494">
    <property type="component" value="Unassembled WGS sequence"/>
</dbReference>
<accession>A0A9R1CT57</accession>
<gene>
    <name evidence="1" type="ORF">KM295_08170</name>
</gene>
<evidence type="ECO:0000313" key="2">
    <source>
        <dbReference type="Proteomes" id="UP001139494"/>
    </source>
</evidence>
<dbReference type="EMBL" id="JAHLKM010000008">
    <property type="protein sequence ID" value="MCQ4333455.1"/>
    <property type="molecule type" value="Genomic_DNA"/>
</dbReference>
<comment type="caution">
    <text evidence="1">The sequence shown here is derived from an EMBL/GenBank/DDBJ whole genome shotgun (WGS) entry which is preliminary data.</text>
</comment>
<dbReference type="AlphaFoldDB" id="A0A9R1CT57"/>
<name>A0A9R1CT57_9EURY</name>
<keyword evidence="2" id="KW-1185">Reference proteome</keyword>
<organism evidence="1 2">
    <name type="scientific">Natronomonas aquatica</name>
    <dbReference type="NCBI Taxonomy" id="2841590"/>
    <lineage>
        <taxon>Archaea</taxon>
        <taxon>Methanobacteriati</taxon>
        <taxon>Methanobacteriota</taxon>
        <taxon>Stenosarchaea group</taxon>
        <taxon>Halobacteria</taxon>
        <taxon>Halobacteriales</taxon>
        <taxon>Natronomonadaceae</taxon>
        <taxon>Natronomonas</taxon>
    </lineage>
</organism>
<reference evidence="1" key="1">
    <citation type="journal article" date="2023" name="Front. Microbiol.">
        <title>Genomic-based phylogenetic and metabolic analyses of the genus Natronomonas, and description of Natronomonas aquatica sp. nov.</title>
        <authorList>
            <person name="Garcia-Roldan A."/>
            <person name="Duran-Viseras A."/>
            <person name="de la Haba R.R."/>
            <person name="Corral P."/>
            <person name="Sanchez-Porro C."/>
            <person name="Ventosa A."/>
        </authorList>
    </citation>
    <scope>NUCLEOTIDE SEQUENCE</scope>
    <source>
        <strain evidence="1">F2-12</strain>
    </source>
</reference>
<sequence length="211" mass="23988">MQEGRSTSFADPSVSLDDAPREMARKICQGFLAHDRGEREAALDAFEFVDALQFRNSTPEDVRLAADALVGALWAKDDLELRYLRDGTLDRDGLADADWSSVRRKFRERAAALGIDGEYARFKTEAWRRHKTGGDYWTPFQRAQLLELRTALGDPAYPGKPKEGRSGAGPEALRYALAVELHDMHTRRHWEQAEEAMVPYFERIVAHHTNE</sequence>
<evidence type="ECO:0000313" key="1">
    <source>
        <dbReference type="EMBL" id="MCQ4333455.1"/>
    </source>
</evidence>